<proteinExistence type="predicted"/>
<dbReference type="Pfam" id="PF20147">
    <property type="entry name" value="Crinkler"/>
    <property type="match status" value="1"/>
</dbReference>
<dbReference type="Proteomes" id="UP000243217">
    <property type="component" value="Unassembled WGS sequence"/>
</dbReference>
<dbReference type="AlphaFoldDB" id="A0A1V9ZYR1"/>
<accession>A0A1V9ZYR1</accession>
<evidence type="ECO:0000313" key="6">
    <source>
        <dbReference type="Proteomes" id="UP000243217"/>
    </source>
</evidence>
<dbReference type="InterPro" id="IPR000719">
    <property type="entry name" value="Prot_kinase_dom"/>
</dbReference>
<keyword evidence="6" id="KW-1185">Reference proteome</keyword>
<reference evidence="5 6" key="1">
    <citation type="journal article" date="2014" name="Genome Biol. Evol.">
        <title>The secreted proteins of Achlya hypogyna and Thraustotheca clavata identify the ancestral oomycete secretome and reveal gene acquisitions by horizontal gene transfer.</title>
        <authorList>
            <person name="Misner I."/>
            <person name="Blouin N."/>
            <person name="Leonard G."/>
            <person name="Richards T.A."/>
            <person name="Lane C.E."/>
        </authorList>
    </citation>
    <scope>NUCLEOTIDE SEQUENCE [LARGE SCALE GENOMIC DNA]</scope>
    <source>
        <strain evidence="5 6">ATCC 34112</strain>
    </source>
</reference>
<dbReference type="OrthoDB" id="127950at2759"/>
<gene>
    <name evidence="5" type="ORF">THRCLA_21229</name>
</gene>
<evidence type="ECO:0000313" key="5">
    <source>
        <dbReference type="EMBL" id="OQS03146.1"/>
    </source>
</evidence>
<dbReference type="SUPFAM" id="SSF56112">
    <property type="entry name" value="Protein kinase-like (PK-like)"/>
    <property type="match status" value="1"/>
</dbReference>
<dbReference type="InterPro" id="IPR045379">
    <property type="entry name" value="Crinkler_N"/>
</dbReference>
<organism evidence="5 6">
    <name type="scientific">Thraustotheca clavata</name>
    <dbReference type="NCBI Taxonomy" id="74557"/>
    <lineage>
        <taxon>Eukaryota</taxon>
        <taxon>Sar</taxon>
        <taxon>Stramenopiles</taxon>
        <taxon>Oomycota</taxon>
        <taxon>Saprolegniomycetes</taxon>
        <taxon>Saprolegniales</taxon>
        <taxon>Achlyaceae</taxon>
        <taxon>Thraustotheca</taxon>
    </lineage>
</organism>
<dbReference type="GO" id="GO:0005576">
    <property type="term" value="C:extracellular region"/>
    <property type="evidence" value="ECO:0007669"/>
    <property type="project" value="UniProtKB-SubCell"/>
</dbReference>
<feature type="domain" description="Protein kinase" evidence="4">
    <location>
        <begin position="332"/>
        <end position="511"/>
    </location>
</feature>
<dbReference type="Gene3D" id="1.10.510.10">
    <property type="entry name" value="Transferase(Phosphotransferase) domain 1"/>
    <property type="match status" value="1"/>
</dbReference>
<dbReference type="PROSITE" id="PS50011">
    <property type="entry name" value="PROTEIN_KINASE_DOM"/>
    <property type="match status" value="1"/>
</dbReference>
<dbReference type="EMBL" id="JNBS01000984">
    <property type="protein sequence ID" value="OQS03146.1"/>
    <property type="molecule type" value="Genomic_DNA"/>
</dbReference>
<keyword evidence="3" id="KW-0964">Secreted</keyword>
<evidence type="ECO:0000256" key="1">
    <source>
        <dbReference type="ARBA" id="ARBA00004340"/>
    </source>
</evidence>
<dbReference type="GO" id="GO:0043657">
    <property type="term" value="C:host cell"/>
    <property type="evidence" value="ECO:0007669"/>
    <property type="project" value="UniProtKB-SubCell"/>
</dbReference>
<comment type="caution">
    <text evidence="5">The sequence shown here is derived from an EMBL/GenBank/DDBJ whole genome shotgun (WGS) entry which is preliminary data.</text>
</comment>
<name>A0A1V9ZYR1_9STRA</name>
<comment type="subcellular location">
    <subcellularLocation>
        <location evidence="1">Host cell</location>
    </subcellularLocation>
    <subcellularLocation>
        <location evidence="2">Secreted</location>
    </subcellularLocation>
</comment>
<dbReference type="InterPro" id="IPR011009">
    <property type="entry name" value="Kinase-like_dom_sf"/>
</dbReference>
<evidence type="ECO:0000259" key="4">
    <source>
        <dbReference type="PROSITE" id="PS50011"/>
    </source>
</evidence>
<evidence type="ECO:0000256" key="2">
    <source>
        <dbReference type="ARBA" id="ARBA00004613"/>
    </source>
</evidence>
<sequence>MLKLFCVLAGDDIPFPVDVDLGNETAGHLKKKIKIKIADVVTCEAHKLDLYLALKDEQWLSAENPAAISPSLPAAINQANLMNPVNALSTYFGTDKTPYVPNRIHVIVVVPATALSPQPPLKKQRREDITFEQFCLKAKKMMPDINYFPSIQDLREFLLRPWPFQTRILKKVLADTVFSKDAIDVDCEVMTAVFNSVPIKCDNKPPSNASELRWAAYYDTFLDFTKTICLGIGLDMDYNRYKEDKTGTTMKTKRPDCLVYTMNGLVLLRGEEKHGIIDIGIPLNELTAKMSAWNPIFYGELPYTLGYATSGALMSIVAIDRYKVIHEIISNVSVTTTEGQGYLLKVFFNLAFFFQRMEVKSKRVTSIRLMPFARMTSGKRTVVLIDGGFLRTYKSSAPDFDRIVNIYQTLKEINRETAGRTHLQMVNDFELKSTKLKVILTPLGFERRPLNVKEAREWIIAMLTALQLWHGSNYCHGDIRWRNIVLVPNESTTSYWVLIDMDESYPPNTRK</sequence>
<dbReference type="GO" id="GO:0005524">
    <property type="term" value="F:ATP binding"/>
    <property type="evidence" value="ECO:0007669"/>
    <property type="project" value="InterPro"/>
</dbReference>
<feature type="non-terminal residue" evidence="5">
    <location>
        <position position="511"/>
    </location>
</feature>
<dbReference type="GO" id="GO:0004672">
    <property type="term" value="F:protein kinase activity"/>
    <property type="evidence" value="ECO:0007669"/>
    <property type="project" value="InterPro"/>
</dbReference>
<evidence type="ECO:0000256" key="3">
    <source>
        <dbReference type="ARBA" id="ARBA00022525"/>
    </source>
</evidence>
<protein>
    <submittedName>
        <fullName evidence="5">Crinkler (CRN) family protein</fullName>
    </submittedName>
</protein>